<feature type="compositionally biased region" description="Polar residues" evidence="1">
    <location>
        <begin position="66"/>
        <end position="83"/>
    </location>
</feature>
<evidence type="ECO:0000313" key="3">
    <source>
        <dbReference type="Proteomes" id="UP000275078"/>
    </source>
</evidence>
<evidence type="ECO:0000256" key="1">
    <source>
        <dbReference type="SAM" id="MobiDB-lite"/>
    </source>
</evidence>
<accession>A0A3N4I7H0</accession>
<evidence type="ECO:0000313" key="2">
    <source>
        <dbReference type="EMBL" id="RPA80111.1"/>
    </source>
</evidence>
<dbReference type="EMBL" id="ML119691">
    <property type="protein sequence ID" value="RPA80111.1"/>
    <property type="molecule type" value="Genomic_DNA"/>
</dbReference>
<feature type="region of interest" description="Disordered" evidence="1">
    <location>
        <begin position="1"/>
        <end position="31"/>
    </location>
</feature>
<dbReference type="AlphaFoldDB" id="A0A3N4I7H0"/>
<gene>
    <name evidence="2" type="ORF">BJ508DRAFT_327604</name>
</gene>
<keyword evidence="3" id="KW-1185">Reference proteome</keyword>
<feature type="compositionally biased region" description="Basic residues" evidence="1">
    <location>
        <begin position="7"/>
        <end position="23"/>
    </location>
</feature>
<organism evidence="2 3">
    <name type="scientific">Ascobolus immersus RN42</name>
    <dbReference type="NCBI Taxonomy" id="1160509"/>
    <lineage>
        <taxon>Eukaryota</taxon>
        <taxon>Fungi</taxon>
        <taxon>Dikarya</taxon>
        <taxon>Ascomycota</taxon>
        <taxon>Pezizomycotina</taxon>
        <taxon>Pezizomycetes</taxon>
        <taxon>Pezizales</taxon>
        <taxon>Ascobolaceae</taxon>
        <taxon>Ascobolus</taxon>
    </lineage>
</organism>
<reference evidence="2 3" key="1">
    <citation type="journal article" date="2018" name="Nat. Ecol. Evol.">
        <title>Pezizomycetes genomes reveal the molecular basis of ectomycorrhizal truffle lifestyle.</title>
        <authorList>
            <person name="Murat C."/>
            <person name="Payen T."/>
            <person name="Noel B."/>
            <person name="Kuo A."/>
            <person name="Morin E."/>
            <person name="Chen J."/>
            <person name="Kohler A."/>
            <person name="Krizsan K."/>
            <person name="Balestrini R."/>
            <person name="Da Silva C."/>
            <person name="Montanini B."/>
            <person name="Hainaut M."/>
            <person name="Levati E."/>
            <person name="Barry K.W."/>
            <person name="Belfiori B."/>
            <person name="Cichocki N."/>
            <person name="Clum A."/>
            <person name="Dockter R.B."/>
            <person name="Fauchery L."/>
            <person name="Guy J."/>
            <person name="Iotti M."/>
            <person name="Le Tacon F."/>
            <person name="Lindquist E.A."/>
            <person name="Lipzen A."/>
            <person name="Malagnac F."/>
            <person name="Mello A."/>
            <person name="Molinier V."/>
            <person name="Miyauchi S."/>
            <person name="Poulain J."/>
            <person name="Riccioni C."/>
            <person name="Rubini A."/>
            <person name="Sitrit Y."/>
            <person name="Splivallo R."/>
            <person name="Traeger S."/>
            <person name="Wang M."/>
            <person name="Zifcakova L."/>
            <person name="Wipf D."/>
            <person name="Zambonelli A."/>
            <person name="Paolocci F."/>
            <person name="Nowrousian M."/>
            <person name="Ottonello S."/>
            <person name="Baldrian P."/>
            <person name="Spatafora J.W."/>
            <person name="Henrissat B."/>
            <person name="Nagy L.G."/>
            <person name="Aury J.M."/>
            <person name="Wincker P."/>
            <person name="Grigoriev I.V."/>
            <person name="Bonfante P."/>
            <person name="Martin F.M."/>
        </authorList>
    </citation>
    <scope>NUCLEOTIDE SEQUENCE [LARGE SCALE GENOMIC DNA]</scope>
    <source>
        <strain evidence="2 3">RN42</strain>
    </source>
</reference>
<feature type="region of interest" description="Disordered" evidence="1">
    <location>
        <begin position="59"/>
        <end position="90"/>
    </location>
</feature>
<proteinExistence type="predicted"/>
<sequence length="440" mass="48890">MKERSRTVRVRPVHEKLKRRASRKTPDTNKAVSYSVVVEHKRRQKMHNLTASESVNVEQEAGVQTADGSSRGRLSSMTGTRAVSTDDDVEEEMRPDFHVLPALASAATMAADDGTAHYSMVRAPRDGDSIDQPDMSIKDELKLAMQKARDDVLARRNTESQDESSTHATMSIEEEVERAMREAHADVLTRRTLMEFAKIDMAAKRARLDKTASGIDKTRVSEHPVATDRDRAPIMLPPFVDKRDEEIKSLRGLVESLVYSKKEKLFSNALNGLFNISSQCKSLKSQVSKMAREIAKIDEDIGYIDGITKDLLANYGQRFHEFVPEANPVTEACGSLIGVLDTTDALFRRTLQLAPPSRGGVDFGLIKTSVVPDGTRVAVFENLDGLPLAHVKAEMGHEEKVNELFSSGIEWKALIIWDSVSAETVGSPVWEGRVRLHLPE</sequence>
<dbReference type="Proteomes" id="UP000275078">
    <property type="component" value="Unassembled WGS sequence"/>
</dbReference>
<protein>
    <submittedName>
        <fullName evidence="2">Uncharacterized protein</fullName>
    </submittedName>
</protein>
<name>A0A3N4I7H0_ASCIM</name>